<protein>
    <recommendedName>
        <fullName evidence="3">DNA-binding protein</fullName>
    </recommendedName>
</protein>
<organism evidence="1 2">
    <name type="scientific">Sutcliffiella rhizosphaerae</name>
    <dbReference type="NCBI Taxonomy" id="2880967"/>
    <lineage>
        <taxon>Bacteria</taxon>
        <taxon>Bacillati</taxon>
        <taxon>Bacillota</taxon>
        <taxon>Bacilli</taxon>
        <taxon>Bacillales</taxon>
        <taxon>Bacillaceae</taxon>
        <taxon>Sutcliffiella</taxon>
    </lineage>
</organism>
<reference evidence="1 2" key="1">
    <citation type="submission" date="2021-10" db="EMBL/GenBank/DDBJ databases">
        <authorList>
            <person name="Criscuolo A."/>
        </authorList>
    </citation>
    <scope>NUCLEOTIDE SEQUENCE [LARGE SCALE GENOMIC DNA]</scope>
    <source>
        <strain evidence="2">CIP 111883</strain>
    </source>
</reference>
<dbReference type="EMBL" id="CAKJTJ010000014">
    <property type="protein sequence ID" value="CAG9621832.1"/>
    <property type="molecule type" value="Genomic_DNA"/>
</dbReference>
<dbReference type="RefSeq" id="WP_230501778.1">
    <property type="nucleotide sequence ID" value="NZ_CAKJTJ010000014.1"/>
</dbReference>
<proteinExistence type="predicted"/>
<dbReference type="SUPFAM" id="SSF47789">
    <property type="entry name" value="C-terminal domain of RNA polymerase alpha subunit"/>
    <property type="match status" value="1"/>
</dbReference>
<gene>
    <name evidence="1" type="ORF">BACCIP111883_02623</name>
</gene>
<accession>A0ABN8AEA9</accession>
<evidence type="ECO:0000313" key="2">
    <source>
        <dbReference type="Proteomes" id="UP000789833"/>
    </source>
</evidence>
<comment type="caution">
    <text evidence="1">The sequence shown here is derived from an EMBL/GenBank/DDBJ whole genome shotgun (WGS) entry which is preliminary data.</text>
</comment>
<keyword evidence="2" id="KW-1185">Reference proteome</keyword>
<evidence type="ECO:0000313" key="1">
    <source>
        <dbReference type="EMBL" id="CAG9621832.1"/>
    </source>
</evidence>
<sequence length="73" mass="7927">MGNSIEPTPESDLPSKIGKPATRALVRAGYLRLEQFTELTESDVLKLHGMGPKAMGIIKDALEEKGLSFARKS</sequence>
<evidence type="ECO:0008006" key="3">
    <source>
        <dbReference type="Google" id="ProtNLM"/>
    </source>
</evidence>
<dbReference type="Proteomes" id="UP000789833">
    <property type="component" value="Unassembled WGS sequence"/>
</dbReference>
<dbReference type="Gene3D" id="1.10.150.20">
    <property type="entry name" value="5' to 3' exonuclease, C-terminal subdomain"/>
    <property type="match status" value="1"/>
</dbReference>
<name>A0ABN8AEA9_9BACI</name>